<protein>
    <submittedName>
        <fullName evidence="6">AMP-binding protein</fullName>
    </submittedName>
</protein>
<evidence type="ECO:0000313" key="7">
    <source>
        <dbReference type="Proteomes" id="UP000313231"/>
    </source>
</evidence>
<dbReference type="SUPFAM" id="SSF56801">
    <property type="entry name" value="Acetyl-CoA synthetase-like"/>
    <property type="match status" value="1"/>
</dbReference>
<dbReference type="InterPro" id="IPR020845">
    <property type="entry name" value="AMP-binding_CS"/>
</dbReference>
<feature type="compositionally biased region" description="Basic and acidic residues" evidence="3">
    <location>
        <begin position="1"/>
        <end position="14"/>
    </location>
</feature>
<sequence>MTPELDERASPGRHDRLRSRPVRGAAVDVTTTILRHVGAGAGSSKALSFEDQTTWTYDDLAQQVFRHANALLELGVGRGDRVGILLKNSLEYWAAYLAIGRIGAVSVRLNWRLAPKELEYALTDSEASCLFVHDDLLATYGEILADHTGVRDVIVVGDSAAPLERAGVHSHAELIAAASAEEPDVERPSYDDPCMIMYTSGTTGFPKGARWTHGNTLWFSAMQSSYWTFNAQTVHFSSGPMFHVGGFEDWCLPTLTGGGHVAFLASGAFDIGRACEIARHHGATSAGLLPTMIYALLALPDVSGEILAGVDVVYTGGSPILRDAVDRLRDLFPNLALQQVYGLTEGGAIATVMDPAHLDEHLMSVGRPLPYAEVRVARLDDESVDAAPDEDGHLWVRSPAVCGMYHNKSEATEETFVDGWCRTGDLARITPDRFVYITGRVKDMIISGGENIYPVELENVLSTHPDVNDVAVIGVPDPKWGETPCAVVVRRPGSDPSGSELIAHVAANLAGYKKPKYVTFVEELPRNAAGKVLKTQLREQFESPAARQ</sequence>
<reference evidence="6 7" key="1">
    <citation type="journal article" date="2016" name="Int. J. Syst. Evol. Microbiol.">
        <title>Nocardioides albidus sp. nov., an actinobacterium isolated from garden soil.</title>
        <authorList>
            <person name="Singh H."/>
            <person name="Du J."/>
            <person name="Trinh H."/>
            <person name="Won K."/>
            <person name="Yang J.E."/>
            <person name="Yin C."/>
            <person name="Kook M."/>
            <person name="Yi T.H."/>
        </authorList>
    </citation>
    <scope>NUCLEOTIDE SEQUENCE [LARGE SCALE GENOMIC DNA]</scope>
    <source>
        <strain evidence="6 7">CCTCC AB 2015297</strain>
    </source>
</reference>
<dbReference type="InterPro" id="IPR042099">
    <property type="entry name" value="ANL_N_sf"/>
</dbReference>
<proteinExistence type="inferred from homology"/>
<dbReference type="Proteomes" id="UP000313231">
    <property type="component" value="Unassembled WGS sequence"/>
</dbReference>
<name>A0A5C4VRS7_9ACTN</name>
<evidence type="ECO:0000259" key="4">
    <source>
        <dbReference type="Pfam" id="PF00501"/>
    </source>
</evidence>
<evidence type="ECO:0000256" key="2">
    <source>
        <dbReference type="ARBA" id="ARBA00022598"/>
    </source>
</evidence>
<gene>
    <name evidence="6" type="ORF">FHP29_14590</name>
</gene>
<dbReference type="PANTHER" id="PTHR43201">
    <property type="entry name" value="ACYL-COA SYNTHETASE"/>
    <property type="match status" value="1"/>
</dbReference>
<comment type="caution">
    <text evidence="6">The sequence shown here is derived from an EMBL/GenBank/DDBJ whole genome shotgun (WGS) entry which is preliminary data.</text>
</comment>
<accession>A0A5C4VRS7</accession>
<evidence type="ECO:0000256" key="1">
    <source>
        <dbReference type="ARBA" id="ARBA00006432"/>
    </source>
</evidence>
<dbReference type="PROSITE" id="PS00455">
    <property type="entry name" value="AMP_BINDING"/>
    <property type="match status" value="1"/>
</dbReference>
<evidence type="ECO:0000256" key="3">
    <source>
        <dbReference type="SAM" id="MobiDB-lite"/>
    </source>
</evidence>
<dbReference type="GO" id="GO:0031956">
    <property type="term" value="F:medium-chain fatty acid-CoA ligase activity"/>
    <property type="evidence" value="ECO:0007669"/>
    <property type="project" value="TreeGrafter"/>
</dbReference>
<dbReference type="GO" id="GO:0006631">
    <property type="term" value="P:fatty acid metabolic process"/>
    <property type="evidence" value="ECO:0007669"/>
    <property type="project" value="TreeGrafter"/>
</dbReference>
<feature type="region of interest" description="Disordered" evidence="3">
    <location>
        <begin position="1"/>
        <end position="21"/>
    </location>
</feature>
<dbReference type="Pfam" id="PF13193">
    <property type="entry name" value="AMP-binding_C"/>
    <property type="match status" value="1"/>
</dbReference>
<dbReference type="FunFam" id="3.30.300.30:FF:000008">
    <property type="entry name" value="2,3-dihydroxybenzoate-AMP ligase"/>
    <property type="match status" value="1"/>
</dbReference>
<evidence type="ECO:0000259" key="5">
    <source>
        <dbReference type="Pfam" id="PF13193"/>
    </source>
</evidence>
<evidence type="ECO:0000313" key="6">
    <source>
        <dbReference type="EMBL" id="TNM38471.1"/>
    </source>
</evidence>
<dbReference type="PANTHER" id="PTHR43201:SF5">
    <property type="entry name" value="MEDIUM-CHAIN ACYL-COA LIGASE ACSF2, MITOCHONDRIAL"/>
    <property type="match status" value="1"/>
</dbReference>
<comment type="similarity">
    <text evidence="1">Belongs to the ATP-dependent AMP-binding enzyme family.</text>
</comment>
<dbReference type="InterPro" id="IPR045851">
    <property type="entry name" value="AMP-bd_C_sf"/>
</dbReference>
<dbReference type="Gene3D" id="3.30.300.30">
    <property type="match status" value="1"/>
</dbReference>
<feature type="domain" description="AMP-dependent synthetase/ligase" evidence="4">
    <location>
        <begin position="42"/>
        <end position="405"/>
    </location>
</feature>
<keyword evidence="7" id="KW-1185">Reference proteome</keyword>
<organism evidence="6 7">
    <name type="scientific">Nocardioides albidus</name>
    <dbReference type="NCBI Taxonomy" id="1517589"/>
    <lineage>
        <taxon>Bacteria</taxon>
        <taxon>Bacillati</taxon>
        <taxon>Actinomycetota</taxon>
        <taxon>Actinomycetes</taxon>
        <taxon>Propionibacteriales</taxon>
        <taxon>Nocardioidaceae</taxon>
        <taxon>Nocardioides</taxon>
    </lineage>
</organism>
<dbReference type="InterPro" id="IPR025110">
    <property type="entry name" value="AMP-bd_C"/>
</dbReference>
<dbReference type="Gene3D" id="3.40.50.12780">
    <property type="entry name" value="N-terminal domain of ligase-like"/>
    <property type="match status" value="1"/>
</dbReference>
<dbReference type="Pfam" id="PF00501">
    <property type="entry name" value="AMP-binding"/>
    <property type="match status" value="1"/>
</dbReference>
<keyword evidence="2" id="KW-0436">Ligase</keyword>
<dbReference type="InterPro" id="IPR000873">
    <property type="entry name" value="AMP-dep_synth/lig_dom"/>
</dbReference>
<dbReference type="AlphaFoldDB" id="A0A5C4VRS7"/>
<feature type="domain" description="AMP-binding enzyme C-terminal" evidence="5">
    <location>
        <begin position="456"/>
        <end position="531"/>
    </location>
</feature>
<dbReference type="EMBL" id="VDMP01000025">
    <property type="protein sequence ID" value="TNM38471.1"/>
    <property type="molecule type" value="Genomic_DNA"/>
</dbReference>